<evidence type="ECO:0000313" key="4">
    <source>
        <dbReference type="EMBL" id="ROW00438.1"/>
    </source>
</evidence>
<dbReference type="AlphaFoldDB" id="A0A423WAQ4"/>
<dbReference type="Gene3D" id="3.40.640.10">
    <property type="entry name" value="Type I PLP-dependent aspartate aminotransferase-like (Major domain)"/>
    <property type="match status" value="1"/>
</dbReference>
<accession>A0A423WAQ4</accession>
<protein>
    <recommendedName>
        <fullName evidence="3">Aminotransferase class V domain-containing protein</fullName>
    </recommendedName>
</protein>
<dbReference type="InterPro" id="IPR000192">
    <property type="entry name" value="Aminotrans_V_dom"/>
</dbReference>
<organism evidence="4 5">
    <name type="scientific">Cytospora leucostoma</name>
    <dbReference type="NCBI Taxonomy" id="1230097"/>
    <lineage>
        <taxon>Eukaryota</taxon>
        <taxon>Fungi</taxon>
        <taxon>Dikarya</taxon>
        <taxon>Ascomycota</taxon>
        <taxon>Pezizomycotina</taxon>
        <taxon>Sordariomycetes</taxon>
        <taxon>Sordariomycetidae</taxon>
        <taxon>Diaporthales</taxon>
        <taxon>Cytosporaceae</taxon>
        <taxon>Cytospora</taxon>
    </lineage>
</organism>
<dbReference type="SUPFAM" id="SSF53383">
    <property type="entry name" value="PLP-dependent transferases"/>
    <property type="match status" value="1"/>
</dbReference>
<dbReference type="Proteomes" id="UP000285146">
    <property type="component" value="Unassembled WGS sequence"/>
</dbReference>
<dbReference type="InterPro" id="IPR015421">
    <property type="entry name" value="PyrdxlP-dep_Trfase_major"/>
</dbReference>
<dbReference type="EMBL" id="LKEB01000056">
    <property type="protein sequence ID" value="ROW00438.1"/>
    <property type="molecule type" value="Genomic_DNA"/>
</dbReference>
<name>A0A423WAQ4_9PEZI</name>
<keyword evidence="1" id="KW-0663">Pyridoxal phosphate</keyword>
<dbReference type="InterPro" id="IPR015424">
    <property type="entry name" value="PyrdxlP-dep_Trfase"/>
</dbReference>
<dbReference type="PANTHER" id="PTHR43092">
    <property type="entry name" value="L-CYSTEINE DESULFHYDRASE"/>
    <property type="match status" value="1"/>
</dbReference>
<dbReference type="STRING" id="1230097.A0A423WAQ4"/>
<feature type="region of interest" description="Disordered" evidence="2">
    <location>
        <begin position="380"/>
        <end position="400"/>
    </location>
</feature>
<dbReference type="PANTHER" id="PTHR43092:SF2">
    <property type="entry name" value="HERCYNYLCYSTEINE SULFOXIDE LYASE"/>
    <property type="match status" value="1"/>
</dbReference>
<gene>
    <name evidence="4" type="ORF">VPNG_07976</name>
</gene>
<reference evidence="4 5" key="1">
    <citation type="submission" date="2015-09" db="EMBL/GenBank/DDBJ databases">
        <title>Host preference determinants of Valsa canker pathogens revealed by comparative genomics.</title>
        <authorList>
            <person name="Yin Z."/>
            <person name="Huang L."/>
        </authorList>
    </citation>
    <scope>NUCLEOTIDE SEQUENCE [LARGE SCALE GENOMIC DNA]</scope>
    <source>
        <strain evidence="4 5">SXYLt</strain>
    </source>
</reference>
<evidence type="ECO:0000256" key="2">
    <source>
        <dbReference type="SAM" id="MobiDB-lite"/>
    </source>
</evidence>
<dbReference type="Pfam" id="PF00266">
    <property type="entry name" value="Aminotran_5"/>
    <property type="match status" value="1"/>
</dbReference>
<feature type="region of interest" description="Disordered" evidence="2">
    <location>
        <begin position="405"/>
        <end position="424"/>
    </location>
</feature>
<evidence type="ECO:0000256" key="1">
    <source>
        <dbReference type="ARBA" id="ARBA00022898"/>
    </source>
</evidence>
<sequence>MTRSQSGLRKPYPLQFGQDVRGEFLFDPDYRNLNHGSFGTVPVYIQQKLHHYQTLHERRPDQFIRYDFPRLLDENREAIARLLKAPEVDEVVFVSNATVGVNTVLRGLSETWSEDGKDEIIYFSTIYGACGKTVDYTVDSTYGRVSSRAIGLTYPITDEDIEAKFRDAVRQSREVDGRRPRIVIFDTVSSVPGVRFPFEALVQACKELGVLSLVDAAQGVGMINLDLTALDPDFLVSNCHKWLFVPRGCAVFYVPRRNQHLIRSTVPTSHGYVARPRDDGLVRADPFPPSGKSVFVKAFEFVGTLDNSPYLCVKNAIEWREMVLGGEERIRNYMWTLGKEGGARAAGVLGTWIMENPQGDGHQLTDCAMVNVALPLVVTTDDTNNPPASSDRESKSETLEVDVEEAAPLKAPEIGDGSQRQARDEDFVIPHKDAQWVWEWMNNVLVDEYKTFIPVYFHDGRFWARLSAQVYLDIDDFQWAGSTLKVLCERIARREYDG</sequence>
<keyword evidence="5" id="KW-1185">Reference proteome</keyword>
<evidence type="ECO:0000259" key="3">
    <source>
        <dbReference type="Pfam" id="PF00266"/>
    </source>
</evidence>
<proteinExistence type="predicted"/>
<evidence type="ECO:0000313" key="5">
    <source>
        <dbReference type="Proteomes" id="UP000285146"/>
    </source>
</evidence>
<dbReference type="OrthoDB" id="5978656at2759"/>
<dbReference type="InParanoid" id="A0A423WAQ4"/>
<feature type="domain" description="Aminotransferase class V" evidence="3">
    <location>
        <begin position="68"/>
        <end position="261"/>
    </location>
</feature>
<comment type="caution">
    <text evidence="4">The sequence shown here is derived from an EMBL/GenBank/DDBJ whole genome shotgun (WGS) entry which is preliminary data.</text>
</comment>